<name>G0VM93_MEGEL</name>
<dbReference type="CDD" id="cd00448">
    <property type="entry name" value="YjgF_YER057c_UK114_family"/>
    <property type="match status" value="1"/>
</dbReference>
<dbReference type="AlphaFoldDB" id="G0VM93"/>
<gene>
    <name evidence="2" type="ORF">MELS_0432</name>
</gene>
<organism evidence="2 3">
    <name type="scientific">Megasphaera elsdenii DSM 20460</name>
    <dbReference type="NCBI Taxonomy" id="1064535"/>
    <lineage>
        <taxon>Bacteria</taxon>
        <taxon>Bacillati</taxon>
        <taxon>Bacillota</taxon>
        <taxon>Negativicutes</taxon>
        <taxon>Veillonellales</taxon>
        <taxon>Veillonellaceae</taxon>
        <taxon>Megasphaera</taxon>
    </lineage>
</organism>
<dbReference type="HOGENOM" id="CLU_100715_9_1_9"/>
<dbReference type="SUPFAM" id="SSF55298">
    <property type="entry name" value="YjgF-like"/>
    <property type="match status" value="1"/>
</dbReference>
<evidence type="ECO:0000313" key="2">
    <source>
        <dbReference type="EMBL" id="CCC72655.1"/>
    </source>
</evidence>
<keyword evidence="1" id="KW-0812">Transmembrane</keyword>
<dbReference type="InterPro" id="IPR035959">
    <property type="entry name" value="RutC-like_sf"/>
</dbReference>
<reference evidence="2 3" key="1">
    <citation type="journal article" date="2011" name="J. Bacteriol.">
        <title>Genome Sequence of the Ruminal Bacterium Megasphaera elsdenii.</title>
        <authorList>
            <person name="Marx H."/>
            <person name="Graf A.B."/>
            <person name="Tatto N."/>
            <person name="Thallinger G.G."/>
            <person name="Mattanovich D."/>
            <person name="Sauer M."/>
        </authorList>
    </citation>
    <scope>NUCLEOTIDE SEQUENCE [LARGE SCALE GENOMIC DNA]</scope>
    <source>
        <strain evidence="2 3">DSM 20460</strain>
    </source>
</reference>
<sequence length="85" mass="9197">MQNQVKVSTGMVLTKLIVIAVLGAVMIPYWNLANVGAFPNMNDFGAVNAVYASFFKKTLPARSCVEIGKLPMNGDVEVEVVAYCK</sequence>
<keyword evidence="1" id="KW-0472">Membrane</keyword>
<evidence type="ECO:0000313" key="3">
    <source>
        <dbReference type="Proteomes" id="UP000010111"/>
    </source>
</evidence>
<dbReference type="GeneID" id="97492972"/>
<accession>G0VM93</accession>
<dbReference type="Proteomes" id="UP000010111">
    <property type="component" value="Chromosome"/>
</dbReference>
<dbReference type="Pfam" id="PF01042">
    <property type="entry name" value="Ribonuc_L-PSP"/>
    <property type="match status" value="1"/>
</dbReference>
<dbReference type="KEGG" id="med:MELS_0432"/>
<dbReference type="eggNOG" id="COG0251">
    <property type="taxonomic scope" value="Bacteria"/>
</dbReference>
<dbReference type="RefSeq" id="WP_014015400.1">
    <property type="nucleotide sequence ID" value="NC_015873.1"/>
</dbReference>
<dbReference type="Gene3D" id="3.30.1330.40">
    <property type="entry name" value="RutC-like"/>
    <property type="match status" value="1"/>
</dbReference>
<feature type="transmembrane region" description="Helical" evidence="1">
    <location>
        <begin position="12"/>
        <end position="32"/>
    </location>
</feature>
<protein>
    <submittedName>
        <fullName evidence="2">Putative endoribonuclease L-PSP</fullName>
    </submittedName>
</protein>
<dbReference type="InterPro" id="IPR006175">
    <property type="entry name" value="YjgF/YER057c/UK114"/>
</dbReference>
<keyword evidence="3" id="KW-1185">Reference proteome</keyword>
<proteinExistence type="predicted"/>
<dbReference type="EMBL" id="HE576794">
    <property type="protein sequence ID" value="CCC72655.1"/>
    <property type="molecule type" value="Genomic_DNA"/>
</dbReference>
<evidence type="ECO:0000256" key="1">
    <source>
        <dbReference type="SAM" id="Phobius"/>
    </source>
</evidence>
<keyword evidence="1" id="KW-1133">Transmembrane helix</keyword>